<reference evidence="2" key="1">
    <citation type="submission" date="2021-07" db="EMBL/GenBank/DDBJ databases">
        <title>Complete genome sequencing of a Clostridium isolate.</title>
        <authorList>
            <person name="Ueki A."/>
            <person name="Tonouchi A."/>
        </authorList>
    </citation>
    <scope>NUCLEOTIDE SEQUENCE [LARGE SCALE GENOMIC DNA]</scope>
    <source>
        <strain evidence="2">C5S11</strain>
    </source>
</reference>
<dbReference type="EMBL" id="AP024849">
    <property type="protein sequence ID" value="BCZ47567.1"/>
    <property type="molecule type" value="Genomic_DNA"/>
</dbReference>
<keyword evidence="2" id="KW-1185">Reference proteome</keyword>
<proteinExistence type="predicted"/>
<organism evidence="1 2">
    <name type="scientific">Clostridium gelidum</name>
    <dbReference type="NCBI Taxonomy" id="704125"/>
    <lineage>
        <taxon>Bacteria</taxon>
        <taxon>Bacillati</taxon>
        <taxon>Bacillota</taxon>
        <taxon>Clostridia</taxon>
        <taxon>Eubacteriales</taxon>
        <taxon>Clostridiaceae</taxon>
        <taxon>Clostridium</taxon>
    </lineage>
</organism>
<name>A0ABN6J466_9CLOT</name>
<evidence type="ECO:0000313" key="2">
    <source>
        <dbReference type="Proteomes" id="UP000824633"/>
    </source>
</evidence>
<gene>
    <name evidence="1" type="ORF">psyc5s11_36340</name>
</gene>
<evidence type="ECO:0000313" key="1">
    <source>
        <dbReference type="EMBL" id="BCZ47567.1"/>
    </source>
</evidence>
<dbReference type="RefSeq" id="WP_224033897.1">
    <property type="nucleotide sequence ID" value="NZ_AP024849.1"/>
</dbReference>
<protein>
    <submittedName>
        <fullName evidence="1">Uncharacterized protein</fullName>
    </submittedName>
</protein>
<dbReference type="Proteomes" id="UP000824633">
    <property type="component" value="Chromosome"/>
</dbReference>
<sequence>MDNEILEILKDMQKDIKELKVQVTENTQILKALEHSSEVNKAEHDKIINDVAKVQGDVTGIKKDLSRVEVATAIIG</sequence>
<accession>A0ABN6J466</accession>